<dbReference type="InterPro" id="IPR029787">
    <property type="entry name" value="Nucleotide_cyclase"/>
</dbReference>
<evidence type="ECO:0000313" key="5">
    <source>
        <dbReference type="Proteomes" id="UP001500713"/>
    </source>
</evidence>
<keyword evidence="1" id="KW-1133">Transmembrane helix</keyword>
<gene>
    <name evidence="4" type="ORF">GCM10009096_29290</name>
</gene>
<dbReference type="PANTHER" id="PTHR44757">
    <property type="entry name" value="DIGUANYLATE CYCLASE DGCP"/>
    <property type="match status" value="1"/>
</dbReference>
<dbReference type="NCBIfam" id="TIGR00254">
    <property type="entry name" value="GGDEF"/>
    <property type="match status" value="1"/>
</dbReference>
<evidence type="ECO:0000313" key="4">
    <source>
        <dbReference type="EMBL" id="GAA0484788.1"/>
    </source>
</evidence>
<dbReference type="Gene3D" id="3.30.70.270">
    <property type="match status" value="1"/>
</dbReference>
<evidence type="ECO:0008006" key="6">
    <source>
        <dbReference type="Google" id="ProtNLM"/>
    </source>
</evidence>
<dbReference type="SUPFAM" id="SSF55073">
    <property type="entry name" value="Nucleotide cyclase"/>
    <property type="match status" value="1"/>
</dbReference>
<dbReference type="PROSITE" id="PS50883">
    <property type="entry name" value="EAL"/>
    <property type="match status" value="1"/>
</dbReference>
<dbReference type="InterPro" id="IPR000014">
    <property type="entry name" value="PAS"/>
</dbReference>
<dbReference type="EMBL" id="BAAAEM010000003">
    <property type="protein sequence ID" value="GAA0484788.1"/>
    <property type="molecule type" value="Genomic_DNA"/>
</dbReference>
<dbReference type="InterPro" id="IPR052155">
    <property type="entry name" value="Biofilm_reg_signaling"/>
</dbReference>
<dbReference type="InterPro" id="IPR035919">
    <property type="entry name" value="EAL_sf"/>
</dbReference>
<feature type="transmembrane region" description="Helical" evidence="1">
    <location>
        <begin position="70"/>
        <end position="89"/>
    </location>
</feature>
<accession>A0ABN1AVK7</accession>
<dbReference type="PROSITE" id="PS50887">
    <property type="entry name" value="GGDEF"/>
    <property type="match status" value="1"/>
</dbReference>
<comment type="caution">
    <text evidence="4">The sequence shown here is derived from an EMBL/GenBank/DDBJ whole genome shotgun (WGS) entry which is preliminary data.</text>
</comment>
<feature type="transmembrane region" description="Helical" evidence="1">
    <location>
        <begin position="135"/>
        <end position="155"/>
    </location>
</feature>
<dbReference type="Gene3D" id="3.30.450.20">
    <property type="entry name" value="PAS domain"/>
    <property type="match status" value="1"/>
</dbReference>
<organism evidence="4 5">
    <name type="scientific">Parasphingorhabdus litoris</name>
    <dbReference type="NCBI Taxonomy" id="394733"/>
    <lineage>
        <taxon>Bacteria</taxon>
        <taxon>Pseudomonadati</taxon>
        <taxon>Pseudomonadota</taxon>
        <taxon>Alphaproteobacteria</taxon>
        <taxon>Sphingomonadales</taxon>
        <taxon>Sphingomonadaceae</taxon>
        <taxon>Parasphingorhabdus</taxon>
    </lineage>
</organism>
<feature type="domain" description="GGDEF" evidence="3">
    <location>
        <begin position="379"/>
        <end position="512"/>
    </location>
</feature>
<feature type="transmembrane region" description="Helical" evidence="1">
    <location>
        <begin position="46"/>
        <end position="64"/>
    </location>
</feature>
<dbReference type="Proteomes" id="UP001500713">
    <property type="component" value="Unassembled WGS sequence"/>
</dbReference>
<reference evidence="4 5" key="1">
    <citation type="journal article" date="2019" name="Int. J. Syst. Evol. Microbiol.">
        <title>The Global Catalogue of Microorganisms (GCM) 10K type strain sequencing project: providing services to taxonomists for standard genome sequencing and annotation.</title>
        <authorList>
            <consortium name="The Broad Institute Genomics Platform"/>
            <consortium name="The Broad Institute Genome Sequencing Center for Infectious Disease"/>
            <person name="Wu L."/>
            <person name="Ma J."/>
        </authorList>
    </citation>
    <scope>NUCLEOTIDE SEQUENCE [LARGE SCALE GENOMIC DNA]</scope>
    <source>
        <strain evidence="4 5">JCM 14162</strain>
    </source>
</reference>
<feature type="domain" description="EAL" evidence="2">
    <location>
        <begin position="521"/>
        <end position="771"/>
    </location>
</feature>
<proteinExistence type="predicted"/>
<feature type="transmembrane region" description="Helical" evidence="1">
    <location>
        <begin position="185"/>
        <end position="202"/>
    </location>
</feature>
<protein>
    <recommendedName>
        <fullName evidence="6">EAL domain-containing protein</fullName>
    </recommendedName>
</protein>
<evidence type="ECO:0000256" key="1">
    <source>
        <dbReference type="SAM" id="Phobius"/>
    </source>
</evidence>
<keyword evidence="1" id="KW-0472">Membrane</keyword>
<dbReference type="InterPro" id="IPR000160">
    <property type="entry name" value="GGDEF_dom"/>
</dbReference>
<dbReference type="NCBIfam" id="TIGR00229">
    <property type="entry name" value="sensory_box"/>
    <property type="match status" value="1"/>
</dbReference>
<dbReference type="PANTHER" id="PTHR44757:SF2">
    <property type="entry name" value="BIOFILM ARCHITECTURE MAINTENANCE PROTEIN MBAA"/>
    <property type="match status" value="1"/>
</dbReference>
<evidence type="ECO:0000259" key="3">
    <source>
        <dbReference type="PROSITE" id="PS50887"/>
    </source>
</evidence>
<dbReference type="SMART" id="SM00052">
    <property type="entry name" value="EAL"/>
    <property type="match status" value="1"/>
</dbReference>
<dbReference type="Pfam" id="PF00563">
    <property type="entry name" value="EAL"/>
    <property type="match status" value="1"/>
</dbReference>
<dbReference type="CDD" id="cd01949">
    <property type="entry name" value="GGDEF"/>
    <property type="match status" value="1"/>
</dbReference>
<dbReference type="SUPFAM" id="SSF55785">
    <property type="entry name" value="PYP-like sensor domain (PAS domain)"/>
    <property type="match status" value="1"/>
</dbReference>
<keyword evidence="1" id="KW-0812">Transmembrane</keyword>
<sequence>MGETITLQRLLEMQRKVWNFKINADQETTELVAREQLKSFGQISRIGALIALPLTIYALVLLFTHANVGFIATACFYISISAFVSVRNFRRQAKLDIDTADWESILKDIRVESIISSIGFSCVLAIPVAFGQVPYSLDIAILAMGGLVVGGFVFGSVPRAQTYNLSITTICYAGAFIAADGLGGISTAILLVFFAICIDYIYRMFFFNFVQRHLHAAKQKDAAETVRLLLHDYAEQSSDWLWEVDADLLIVNPSARFATAVDMEIRDLRNLPLIDLFEDSTERNQLAQSLASGKAFRDIHVPIKIHGQECWWKLSGRRIKTADGESQHIRGVAADITSAKKAEARVAHLAHFDSLTDLPNRALFNQSLQRSIARMKNDQNLAVLYLDLDHFKAINDTLGHGAGDLVLKAVANRLEKNIGIEDVVARLGGDEFAVSLRNVDSREEVMRVAANIIEKLSEPVMVEGQPVTTGVSIGIALAPDCGKDGEELIKHADIALYHAKENGRGCASMFERSMHEAVQDRRNIEMDLRAALKRNELELYYQPLVNIDSNETIGYEALLRWNHSKKGMIMPDVFIPVAEDTGLIVPLGEWVVRSALHEVAKWPEHLSVAVNLSPTQMRSPNLVPTIINALAATGVAPHRLELEITESVLMNDNQSNVELLHKIRSLGVRIALDDFGTGYSSLNYLRSFPFDKIKIDRCFVDEVDSREDCRAIIRAVTGLASSLGMVTTAEGVERSDQLSQLKEEGCMQVQGYLFSKAVPAVHVEGRVADSATSEMKLTEIGEQTAAPKRIKVPKKIRRRKTG</sequence>
<evidence type="ECO:0000259" key="2">
    <source>
        <dbReference type="PROSITE" id="PS50883"/>
    </source>
</evidence>
<dbReference type="CDD" id="cd00130">
    <property type="entry name" value="PAS"/>
    <property type="match status" value="1"/>
</dbReference>
<dbReference type="InterPro" id="IPR001633">
    <property type="entry name" value="EAL_dom"/>
</dbReference>
<dbReference type="InterPro" id="IPR043128">
    <property type="entry name" value="Rev_trsase/Diguanyl_cyclase"/>
</dbReference>
<dbReference type="CDD" id="cd01948">
    <property type="entry name" value="EAL"/>
    <property type="match status" value="1"/>
</dbReference>
<feature type="transmembrane region" description="Helical" evidence="1">
    <location>
        <begin position="109"/>
        <end position="129"/>
    </location>
</feature>
<dbReference type="Gene3D" id="3.20.20.450">
    <property type="entry name" value="EAL domain"/>
    <property type="match status" value="1"/>
</dbReference>
<keyword evidence="5" id="KW-1185">Reference proteome</keyword>
<dbReference type="InterPro" id="IPR035965">
    <property type="entry name" value="PAS-like_dom_sf"/>
</dbReference>
<dbReference type="RefSeq" id="WP_229955334.1">
    <property type="nucleotide sequence ID" value="NZ_BAAAEM010000003.1"/>
</dbReference>
<dbReference type="SMART" id="SM00267">
    <property type="entry name" value="GGDEF"/>
    <property type="match status" value="1"/>
</dbReference>
<dbReference type="Pfam" id="PF00990">
    <property type="entry name" value="GGDEF"/>
    <property type="match status" value="1"/>
</dbReference>
<dbReference type="SUPFAM" id="SSF141868">
    <property type="entry name" value="EAL domain-like"/>
    <property type="match status" value="1"/>
</dbReference>
<name>A0ABN1AVK7_9SPHN</name>